<dbReference type="InterPro" id="IPR046710">
    <property type="entry name" value="DUF6783"/>
</dbReference>
<keyword evidence="2" id="KW-1185">Reference proteome</keyword>
<dbReference type="Pfam" id="PF20574">
    <property type="entry name" value="DUF6783"/>
    <property type="match status" value="1"/>
</dbReference>
<dbReference type="Proteomes" id="UP001470752">
    <property type="component" value="Unassembled WGS sequence"/>
</dbReference>
<proteinExistence type="predicted"/>
<evidence type="ECO:0000313" key="2">
    <source>
        <dbReference type="Proteomes" id="UP001470752"/>
    </source>
</evidence>
<reference evidence="1 2" key="1">
    <citation type="submission" date="2024-04" db="EMBL/GenBank/DDBJ databases">
        <title>Human intestinal bacterial collection.</title>
        <authorList>
            <person name="Pauvert C."/>
            <person name="Hitch T.C.A."/>
            <person name="Clavel T."/>
        </authorList>
    </citation>
    <scope>NUCLEOTIDE SEQUENCE [LARGE SCALE GENOMIC DNA]</scope>
    <source>
        <strain evidence="1 2">CLA-AA-H161</strain>
    </source>
</reference>
<accession>A0ABV1CHW6</accession>
<gene>
    <name evidence="1" type="ORF">AAAX94_02805</name>
</gene>
<evidence type="ECO:0000313" key="1">
    <source>
        <dbReference type="EMBL" id="MEQ2411972.1"/>
    </source>
</evidence>
<dbReference type="EMBL" id="JBBNFW010000099">
    <property type="protein sequence ID" value="MEQ2411972.1"/>
    <property type="molecule type" value="Genomic_DNA"/>
</dbReference>
<name>A0ABV1CHW6_9FIRM</name>
<protein>
    <submittedName>
        <fullName evidence="1">DUF6783 domain-containing protein</fullName>
    </submittedName>
</protein>
<organism evidence="1 2">
    <name type="scientific">Blautia acetigignens</name>
    <dbReference type="NCBI Taxonomy" id="2981783"/>
    <lineage>
        <taxon>Bacteria</taxon>
        <taxon>Bacillati</taxon>
        <taxon>Bacillota</taxon>
        <taxon>Clostridia</taxon>
        <taxon>Lachnospirales</taxon>
        <taxon>Lachnospiraceae</taxon>
        <taxon>Blautia</taxon>
    </lineage>
</organism>
<dbReference type="RefSeq" id="WP_349082488.1">
    <property type="nucleotide sequence ID" value="NZ_JBBNFW010000099.1"/>
</dbReference>
<comment type="caution">
    <text evidence="1">The sequence shown here is derived from an EMBL/GenBank/DDBJ whole genome shotgun (WGS) entry which is preliminary data.</text>
</comment>
<sequence>MCGRFCSDEGAVAGYGNRIRAKYTAKWGVQIAGMIFQTRSNSFIV</sequence>